<dbReference type="AlphaFoldDB" id="A0AAX7V3K1"/>
<dbReference type="PANTHER" id="PTHR13161">
    <property type="entry name" value="SPLICING FACTOR SUPPRESSOR OF WHITE APRICOT"/>
    <property type="match status" value="1"/>
</dbReference>
<dbReference type="InterPro" id="IPR019147">
    <property type="entry name" value="SWAP_N_domain"/>
</dbReference>
<keyword evidence="2" id="KW-0508">mRNA splicing</keyword>
<protein>
    <recommendedName>
        <fullName evidence="4">Suppressor of white apricot N-terminal domain-containing protein</fullName>
    </recommendedName>
</protein>
<dbReference type="SMART" id="SM01141">
    <property type="entry name" value="DRY_EERY"/>
    <property type="match status" value="1"/>
</dbReference>
<keyword evidence="1" id="KW-0507">mRNA processing</keyword>
<reference evidence="5" key="3">
    <citation type="submission" date="2025-09" db="UniProtKB">
        <authorList>
            <consortium name="Ensembl"/>
        </authorList>
    </citation>
    <scope>IDENTIFICATION</scope>
</reference>
<dbReference type="PANTHER" id="PTHR13161:SF4">
    <property type="entry name" value="CLK4-ASSOCIATING SERINE_ARGININE RICH PROTEIN"/>
    <property type="match status" value="1"/>
</dbReference>
<reference evidence="5" key="2">
    <citation type="submission" date="2025-08" db="UniProtKB">
        <authorList>
            <consortium name="Ensembl"/>
        </authorList>
    </citation>
    <scope>IDENTIFICATION</scope>
</reference>
<evidence type="ECO:0000256" key="3">
    <source>
        <dbReference type="SAM" id="MobiDB-lite"/>
    </source>
</evidence>
<gene>
    <name evidence="5" type="primary">CLASRP</name>
</gene>
<proteinExistence type="predicted"/>
<evidence type="ECO:0000259" key="4">
    <source>
        <dbReference type="SMART" id="SM01141"/>
    </source>
</evidence>
<dbReference type="Ensembl" id="ENSACLT00000062235.1">
    <property type="protein sequence ID" value="ENSACLP00000075642.1"/>
    <property type="gene ID" value="ENSACLG00000016357.2"/>
</dbReference>
<sequence>MWQEARKHERKLRGMMVDYKRRGERRREYYEKIKKDPAQFLQVHGRAYKIHLDPAVALAAESPANMMPWQGDANNMIDRFDVRAHLDYIPTYTPPLLTTSTPEQEMEERKCNYERYRGLVQNDFANISEEQCLYQIYLDELYGGLPKPNEDEKKKLAEKKATIGYTYEDSTVAEPEPQSDKEEDNSENSESEDDEGIPDIDVEVDVDELNQEQVMDLNKMATPYGMAEGDFVRMLRKDKEEVEAIKHAKALEAEKAMYSGRRSRRQRREFREKRLKGRQISPPSYARRDIHPLDLPESESSSESRSRSRTPGPEKITFITSFGGSDEEAAAAPQTAAPHSGHAPSNSQHSAGHSRGSRRRRSSSSHSPSSSSHSSSRSSSRSSSHSRRPRRGRGGRDGRRSRSRSRSRRRSRSYSRGRGGNGGSWRRRDRSRSNDRDRERERDRDSAT</sequence>
<evidence type="ECO:0000313" key="6">
    <source>
        <dbReference type="Proteomes" id="UP000265100"/>
    </source>
</evidence>
<reference evidence="5" key="1">
    <citation type="submission" date="2018-05" db="EMBL/GenBank/DDBJ databases">
        <authorList>
            <person name="Datahose"/>
        </authorList>
    </citation>
    <scope>NUCLEOTIDE SEQUENCE</scope>
</reference>
<dbReference type="InterPro" id="IPR040397">
    <property type="entry name" value="SWAP"/>
</dbReference>
<organism evidence="5 6">
    <name type="scientific">Astatotilapia calliptera</name>
    <name type="common">Eastern happy</name>
    <name type="synonym">Chromis callipterus</name>
    <dbReference type="NCBI Taxonomy" id="8154"/>
    <lineage>
        <taxon>Eukaryota</taxon>
        <taxon>Metazoa</taxon>
        <taxon>Chordata</taxon>
        <taxon>Craniata</taxon>
        <taxon>Vertebrata</taxon>
        <taxon>Euteleostomi</taxon>
        <taxon>Actinopterygii</taxon>
        <taxon>Neopterygii</taxon>
        <taxon>Teleostei</taxon>
        <taxon>Neoteleostei</taxon>
        <taxon>Acanthomorphata</taxon>
        <taxon>Ovalentaria</taxon>
        <taxon>Cichlomorphae</taxon>
        <taxon>Cichliformes</taxon>
        <taxon>Cichlidae</taxon>
        <taxon>African cichlids</taxon>
        <taxon>Pseudocrenilabrinae</taxon>
        <taxon>Haplochromini</taxon>
        <taxon>Astatotilapia</taxon>
    </lineage>
</organism>
<feature type="compositionally biased region" description="Acidic residues" evidence="3">
    <location>
        <begin position="181"/>
        <end position="199"/>
    </location>
</feature>
<name>A0AAX7V3K1_ASTCA</name>
<evidence type="ECO:0000313" key="5">
    <source>
        <dbReference type="Ensembl" id="ENSACLP00000075642.1"/>
    </source>
</evidence>
<evidence type="ECO:0000256" key="1">
    <source>
        <dbReference type="ARBA" id="ARBA00022664"/>
    </source>
</evidence>
<feature type="domain" description="Suppressor of white apricot N-terminal" evidence="4">
    <location>
        <begin position="39"/>
        <end position="171"/>
    </location>
</feature>
<dbReference type="GeneTree" id="ENSGT00940000153892"/>
<dbReference type="Pfam" id="PF09750">
    <property type="entry name" value="DRY_EERY"/>
    <property type="match status" value="1"/>
</dbReference>
<keyword evidence="6" id="KW-1185">Reference proteome</keyword>
<accession>A0AAX7V3K1</accession>
<feature type="compositionally biased region" description="Basic residues" evidence="3">
    <location>
        <begin position="261"/>
        <end position="277"/>
    </location>
</feature>
<dbReference type="GO" id="GO:0006397">
    <property type="term" value="P:mRNA processing"/>
    <property type="evidence" value="ECO:0007669"/>
    <property type="project" value="UniProtKB-KW"/>
</dbReference>
<dbReference type="Proteomes" id="UP000265100">
    <property type="component" value="Chromosome 14"/>
</dbReference>
<feature type="region of interest" description="Disordered" evidence="3">
    <location>
        <begin position="166"/>
        <end position="199"/>
    </location>
</feature>
<evidence type="ECO:0000256" key="2">
    <source>
        <dbReference type="ARBA" id="ARBA00023187"/>
    </source>
</evidence>
<dbReference type="GO" id="GO:0008380">
    <property type="term" value="P:RNA splicing"/>
    <property type="evidence" value="ECO:0007669"/>
    <property type="project" value="UniProtKB-KW"/>
</dbReference>
<feature type="compositionally biased region" description="Basic residues" evidence="3">
    <location>
        <begin position="384"/>
        <end position="393"/>
    </location>
</feature>
<feature type="compositionally biased region" description="Basic and acidic residues" evidence="3">
    <location>
        <begin position="431"/>
        <end position="448"/>
    </location>
</feature>
<feature type="compositionally biased region" description="Basic residues" evidence="3">
    <location>
        <begin position="401"/>
        <end position="415"/>
    </location>
</feature>
<feature type="compositionally biased region" description="Low complexity" evidence="3">
    <location>
        <begin position="364"/>
        <end position="383"/>
    </location>
</feature>
<feature type="region of interest" description="Disordered" evidence="3">
    <location>
        <begin position="248"/>
        <end position="448"/>
    </location>
</feature>